<keyword evidence="2 4" id="KW-0853">WD repeat</keyword>
<dbReference type="HOGENOM" id="CLU_002197_0_0_1"/>
<feature type="compositionally biased region" description="Low complexity" evidence="5">
    <location>
        <begin position="968"/>
        <end position="1010"/>
    </location>
</feature>
<dbReference type="OMA" id="PMWLGDV"/>
<dbReference type="STRING" id="227321.C8VQL1"/>
<dbReference type="CDD" id="cd00200">
    <property type="entry name" value="WD40"/>
    <property type="match status" value="1"/>
</dbReference>
<evidence type="ECO:0000256" key="4">
    <source>
        <dbReference type="PROSITE-ProRule" id="PRU00221"/>
    </source>
</evidence>
<dbReference type="GeneID" id="2875896"/>
<accession>C8VQL1</accession>
<feature type="region of interest" description="Disordered" evidence="5">
    <location>
        <begin position="647"/>
        <end position="741"/>
    </location>
</feature>
<evidence type="ECO:0000256" key="3">
    <source>
        <dbReference type="ARBA" id="ARBA00022737"/>
    </source>
</evidence>
<dbReference type="GO" id="GO:0000724">
    <property type="term" value="P:double-strand break repair via homologous recombination"/>
    <property type="evidence" value="ECO:0000318"/>
    <property type="project" value="GO_Central"/>
</dbReference>
<dbReference type="InterPro" id="IPR001680">
    <property type="entry name" value="WD40_rpt"/>
</dbReference>
<comment type="similarity">
    <text evidence="1">Belongs to the WD repeat WDR48 family.</text>
</comment>
<keyword evidence="7" id="KW-1185">Reference proteome</keyword>
<dbReference type="PROSITE" id="PS50294">
    <property type="entry name" value="WD_REPEATS_REGION"/>
    <property type="match status" value="2"/>
</dbReference>
<dbReference type="InterPro" id="IPR051246">
    <property type="entry name" value="WDR48"/>
</dbReference>
<dbReference type="InterPro" id="IPR036322">
    <property type="entry name" value="WD40_repeat_dom_sf"/>
</dbReference>
<dbReference type="Pfam" id="PF00400">
    <property type="entry name" value="WD40"/>
    <property type="match status" value="4"/>
</dbReference>
<reference evidence="7" key="2">
    <citation type="journal article" date="2009" name="Fungal Genet. Biol.">
        <title>The 2008 update of the Aspergillus nidulans genome annotation: a community effort.</title>
        <authorList>
            <person name="Wortman J.R."/>
            <person name="Gilsenan J.M."/>
            <person name="Joardar V."/>
            <person name="Deegan J."/>
            <person name="Clutterbuck J."/>
            <person name="Andersen M.R."/>
            <person name="Archer D."/>
            <person name="Bencina M."/>
            <person name="Braus G."/>
            <person name="Coutinho P."/>
            <person name="von Dohren H."/>
            <person name="Doonan J."/>
            <person name="Driessen A.J."/>
            <person name="Durek P."/>
            <person name="Espeso E."/>
            <person name="Fekete E."/>
            <person name="Flipphi M."/>
            <person name="Estrada C.G."/>
            <person name="Geysens S."/>
            <person name="Goldman G."/>
            <person name="de Groot P.W."/>
            <person name="Hansen K."/>
            <person name="Harris S.D."/>
            <person name="Heinekamp T."/>
            <person name="Helmstaedt K."/>
            <person name="Henrissat B."/>
            <person name="Hofmann G."/>
            <person name="Homan T."/>
            <person name="Horio T."/>
            <person name="Horiuchi H."/>
            <person name="James S."/>
            <person name="Jones M."/>
            <person name="Karaffa L."/>
            <person name="Karanyi Z."/>
            <person name="Kato M."/>
            <person name="Keller N."/>
            <person name="Kelly D.E."/>
            <person name="Kiel J.A."/>
            <person name="Kim J.M."/>
            <person name="van der Klei I.J."/>
            <person name="Klis F.M."/>
            <person name="Kovalchuk A."/>
            <person name="Krasevec N."/>
            <person name="Kubicek C.P."/>
            <person name="Liu B."/>
            <person name="Maccabe A."/>
            <person name="Meyer V."/>
            <person name="Mirabito P."/>
            <person name="Miskei M."/>
            <person name="Mos M."/>
            <person name="Mullins J."/>
            <person name="Nelson D.R."/>
            <person name="Nielsen J."/>
            <person name="Oakley B.R."/>
            <person name="Osmani S.A."/>
            <person name="Pakula T."/>
            <person name="Paszewski A."/>
            <person name="Paulsen I."/>
            <person name="Pilsyk S."/>
            <person name="Pocsi I."/>
            <person name="Punt P.J."/>
            <person name="Ram A.F."/>
            <person name="Ren Q."/>
            <person name="Robellet X."/>
            <person name="Robson G."/>
            <person name="Seiboth B."/>
            <person name="van Solingen P."/>
            <person name="Specht T."/>
            <person name="Sun J."/>
            <person name="Taheri-Talesh N."/>
            <person name="Takeshita N."/>
            <person name="Ussery D."/>
            <person name="vanKuyk P.A."/>
            <person name="Visser H."/>
            <person name="van de Vondervoort P.J."/>
            <person name="de Vries R.P."/>
            <person name="Walton J."/>
            <person name="Xiang X."/>
            <person name="Xiong Y."/>
            <person name="Zeng A.P."/>
            <person name="Brandt B.W."/>
            <person name="Cornell M.J."/>
            <person name="van den Hondel C.A."/>
            <person name="Visser J."/>
            <person name="Oliver S.G."/>
            <person name="Turner G."/>
        </authorList>
    </citation>
    <scope>GENOME REANNOTATION</scope>
    <source>
        <strain evidence="7">FGSC A4 / ATCC 38163 / CBS 112.46 / NRRL 194 / M139</strain>
    </source>
</reference>
<dbReference type="CDD" id="cd17041">
    <property type="entry name" value="Ubl_WDR48"/>
    <property type="match status" value="1"/>
</dbReference>
<feature type="compositionally biased region" description="Basic and acidic residues" evidence="5">
    <location>
        <begin position="354"/>
        <end position="365"/>
    </location>
</feature>
<dbReference type="InterPro" id="IPR020472">
    <property type="entry name" value="WD40_PAC1"/>
</dbReference>
<feature type="repeat" description="WD" evidence="4">
    <location>
        <begin position="77"/>
        <end position="108"/>
    </location>
</feature>
<feature type="compositionally biased region" description="Low complexity" evidence="5">
    <location>
        <begin position="647"/>
        <end position="665"/>
    </location>
</feature>
<evidence type="ECO:0000313" key="6">
    <source>
        <dbReference type="EMBL" id="CBF90172.1"/>
    </source>
</evidence>
<dbReference type="Pfam" id="PF11816">
    <property type="entry name" value="DUF3337"/>
    <property type="match status" value="1"/>
</dbReference>
<dbReference type="eggNOG" id="KOG0308">
    <property type="taxonomic scope" value="Eukaryota"/>
</dbReference>
<feature type="compositionally biased region" description="Polar residues" evidence="5">
    <location>
        <begin position="390"/>
        <end position="401"/>
    </location>
</feature>
<evidence type="ECO:0000256" key="5">
    <source>
        <dbReference type="SAM" id="MobiDB-lite"/>
    </source>
</evidence>
<dbReference type="PROSITE" id="PS00678">
    <property type="entry name" value="WD_REPEATS_1"/>
    <property type="match status" value="2"/>
</dbReference>
<feature type="region of interest" description="Disordered" evidence="5">
    <location>
        <begin position="967"/>
        <end position="1010"/>
    </location>
</feature>
<feature type="repeat" description="WD" evidence="4">
    <location>
        <begin position="20"/>
        <end position="61"/>
    </location>
</feature>
<feature type="region of interest" description="Disordered" evidence="5">
    <location>
        <begin position="339"/>
        <end position="405"/>
    </location>
</feature>
<dbReference type="PRINTS" id="PR00320">
    <property type="entry name" value="GPROTEINBRPT"/>
</dbReference>
<proteinExistence type="inferred from homology"/>
<dbReference type="PANTHER" id="PTHR19862:SF14">
    <property type="entry name" value="WD REPEAT-CONTAINING PROTEIN 48"/>
    <property type="match status" value="1"/>
</dbReference>
<reference evidence="7" key="1">
    <citation type="journal article" date="2005" name="Nature">
        <title>Sequencing of Aspergillus nidulans and comparative analysis with A. fumigatus and A. oryzae.</title>
        <authorList>
            <person name="Galagan J.E."/>
            <person name="Calvo S.E."/>
            <person name="Cuomo C."/>
            <person name="Ma L.J."/>
            <person name="Wortman J.R."/>
            <person name="Batzoglou S."/>
            <person name="Lee S.I."/>
            <person name="Basturkmen M."/>
            <person name="Spevak C.C."/>
            <person name="Clutterbuck J."/>
            <person name="Kapitonov V."/>
            <person name="Jurka J."/>
            <person name="Scazzocchio C."/>
            <person name="Farman M."/>
            <person name="Butler J."/>
            <person name="Purcell S."/>
            <person name="Harris S."/>
            <person name="Braus G.H."/>
            <person name="Draht O."/>
            <person name="Busch S."/>
            <person name="D'Enfert C."/>
            <person name="Bouchier C."/>
            <person name="Goldman G.H."/>
            <person name="Bell-Pedersen D."/>
            <person name="Griffiths-Jones S."/>
            <person name="Doonan J.H."/>
            <person name="Yu J."/>
            <person name="Vienken K."/>
            <person name="Pain A."/>
            <person name="Freitag M."/>
            <person name="Selker E.U."/>
            <person name="Archer D.B."/>
            <person name="Penalva M.A."/>
            <person name="Oakley B.R."/>
            <person name="Momany M."/>
            <person name="Tanaka T."/>
            <person name="Kumagai T."/>
            <person name="Asai K."/>
            <person name="Machida M."/>
            <person name="Nierman W.C."/>
            <person name="Denning D.W."/>
            <person name="Caddick M."/>
            <person name="Hynes M."/>
            <person name="Paoletti M."/>
            <person name="Fischer R."/>
            <person name="Miller B."/>
            <person name="Dyer P."/>
            <person name="Sachs M.S."/>
            <person name="Osmani S.A."/>
            <person name="Birren B.W."/>
        </authorList>
    </citation>
    <scope>NUCLEOTIDE SEQUENCE [LARGE SCALE GENOMIC DNA]</scope>
    <source>
        <strain evidence="7">FGSC A4 / ATCC 38163 / CBS 112.46 / NRRL 194 / M139</strain>
    </source>
</reference>
<dbReference type="InterPro" id="IPR021772">
    <property type="entry name" value="WDR48/Bun107"/>
</dbReference>
<dbReference type="OrthoDB" id="2421129at2759"/>
<evidence type="ECO:0000256" key="2">
    <source>
        <dbReference type="ARBA" id="ARBA00022574"/>
    </source>
</evidence>
<feature type="compositionally biased region" description="Basic and acidic residues" evidence="5">
    <location>
        <begin position="726"/>
        <end position="741"/>
    </location>
</feature>
<dbReference type="GO" id="GO:0043130">
    <property type="term" value="F:ubiquitin binding"/>
    <property type="evidence" value="ECO:0000318"/>
    <property type="project" value="GO_Central"/>
</dbReference>
<dbReference type="InParanoid" id="C8VQL1"/>
<feature type="repeat" description="WD" evidence="4">
    <location>
        <begin position="210"/>
        <end position="251"/>
    </location>
</feature>
<protein>
    <submittedName>
        <fullName evidence="6">WD repeat protein (AFU_orthologue AFUA_5G11870)</fullName>
    </submittedName>
</protein>
<dbReference type="Gene3D" id="2.130.10.10">
    <property type="entry name" value="YVTN repeat-like/Quinoprotein amine dehydrogenase"/>
    <property type="match status" value="2"/>
</dbReference>
<dbReference type="AlphaFoldDB" id="C8VQL1"/>
<dbReference type="KEGG" id="ani:ANIA_10017"/>
<gene>
    <name evidence="6" type="ORF">ANIA_10017</name>
</gene>
<dbReference type="VEuPathDB" id="FungiDB:AN10017"/>
<feature type="repeat" description="WD" evidence="4">
    <location>
        <begin position="121"/>
        <end position="163"/>
    </location>
</feature>
<organism evidence="6 7">
    <name type="scientific">Emericella nidulans (strain FGSC A4 / ATCC 38163 / CBS 112.46 / NRRL 194 / M139)</name>
    <name type="common">Aspergillus nidulans</name>
    <dbReference type="NCBI Taxonomy" id="227321"/>
    <lineage>
        <taxon>Eukaryota</taxon>
        <taxon>Fungi</taxon>
        <taxon>Dikarya</taxon>
        <taxon>Ascomycota</taxon>
        <taxon>Pezizomycotina</taxon>
        <taxon>Eurotiomycetes</taxon>
        <taxon>Eurotiomycetidae</taxon>
        <taxon>Eurotiales</taxon>
        <taxon>Aspergillaceae</taxon>
        <taxon>Aspergillus</taxon>
        <taxon>Aspergillus subgen. Nidulantes</taxon>
    </lineage>
</organism>
<dbReference type="InterPro" id="IPR015943">
    <property type="entry name" value="WD40/YVTN_repeat-like_dom_sf"/>
</dbReference>
<dbReference type="SUPFAM" id="SSF50978">
    <property type="entry name" value="WD40 repeat-like"/>
    <property type="match status" value="1"/>
</dbReference>
<dbReference type="SMART" id="SM00320">
    <property type="entry name" value="WD40"/>
    <property type="match status" value="7"/>
</dbReference>
<dbReference type="FunFam" id="2.130.10.10:FF:001614">
    <property type="entry name" value="WD repeat protein"/>
    <property type="match status" value="1"/>
</dbReference>
<dbReference type="FunCoup" id="C8VQL1">
    <property type="interactions" value="83"/>
</dbReference>
<name>C8VQL1_EMENI</name>
<dbReference type="RefSeq" id="XP_657719.2">
    <property type="nucleotide sequence ID" value="XM_652627.2"/>
</dbReference>
<dbReference type="InterPro" id="IPR019775">
    <property type="entry name" value="WD40_repeat_CS"/>
</dbReference>
<dbReference type="PANTHER" id="PTHR19862">
    <property type="entry name" value="WD REPEAT-CONTAINING PROTEIN 48"/>
    <property type="match status" value="1"/>
</dbReference>
<evidence type="ECO:0000256" key="1">
    <source>
        <dbReference type="ARBA" id="ARBA00006917"/>
    </source>
</evidence>
<sequence length="1010" mass="109952">MARKLSHQRVTYVLPPSDAPGGHRLGVNGLAIDSASSILYSAGRDGVICSWDLDLPSLTSSSSSARQPGPTKFRNQVQAHTHWVNDIVLTQNNSALVTASSDTTVRLWRPHSESTDVPEPIGKHTDYVKALASPGSHSTWVASGGLDHKVNLWDLNGNGQILSIGASGAERSAKGSVYALGAVSSVIASGGPEKLVRVWDPKSGKLITKFVGHTDNIRDILINSDGDTIMTASSDQTVKIWSLTAGRCMHTLTMHNDSVWSLYSNHPNLSVFYSSDRSGLVAKTDTRNVSDIEQGICVAALQEHEGVVKVVAAGDYIWTATPKSSINRWSDVDTAAEIDAPRARGGPDSDAAQSDDKSPPKEKPTKVPFESLLLLSNTSTLPSSRIPQGDSASNGQSSSPRQDIDDELGLTLPAYSLPEETVEGQHGLIKYCLLNDRKRTLTQDSAGEVVLWDLLRCVPIKSFGKRHMDDVELEVNTNESVAHWCTIDIRTGRLSVILEPGRCFDAEIYADEADLADYSQIREDQRLNLGKWVLRWLFAPLVDELVKRDAEYRAEAKARAEEMVKSHSVSAPVDIPGKLTVPIPSDPSAVPGRDSIASPTTPFSIGLATTPGSLTSSVLNHGHSYNNLGMSPGESYDHLTSHHSVDMARSSMSDRSSDYFSSPKSHAAIDSDKPLPTPGEQTPTPAAASEPDKEERKKGGSLFGKKFRMDFPKKLGRTSSEVKPQIQEEKAEEPEKTSVKEEKVFENNLSGLIDRTRHEYEEYLTANPGQELVSAFTPSDESEAPALDIPARTVVFIQEESGDSVVASDIYRGTLENISQDREKLEKTVPLWLGDLLLKNQMPIKEPVKIAFTLRPYDDLLPPVVKPETPSLNGTSNNSRLNANRMLRAKKILAYVSERIEEPTNDPLQDALKPEEYLELYCQNKLIPPNMTLATIRVTHWRNATDMVLHYKANGKKAIRLIGSANDANGQGEAQSNQQSQSESCAVPNGEEASASHGSTASGSVSTNIN</sequence>
<evidence type="ECO:0000313" key="7">
    <source>
        <dbReference type="Proteomes" id="UP000000560"/>
    </source>
</evidence>
<dbReference type="PROSITE" id="PS50082">
    <property type="entry name" value="WD_REPEATS_2"/>
    <property type="match status" value="4"/>
</dbReference>
<dbReference type="EMBL" id="BN001308">
    <property type="protein sequence ID" value="CBF90172.1"/>
    <property type="molecule type" value="Genomic_DNA"/>
</dbReference>
<keyword evidence="3" id="KW-0677">Repeat</keyword>
<dbReference type="Proteomes" id="UP000000560">
    <property type="component" value="Chromosome VIII"/>
</dbReference>
<feature type="compositionally biased region" description="Low complexity" evidence="5">
    <location>
        <begin position="371"/>
        <end position="384"/>
    </location>
</feature>